<dbReference type="Gene3D" id="2.30.110.10">
    <property type="entry name" value="Electron Transport, Fmn-binding Protein, Chain A"/>
    <property type="match status" value="1"/>
</dbReference>
<dbReference type="InterPro" id="IPR011576">
    <property type="entry name" value="Pyridox_Oxase_N"/>
</dbReference>
<dbReference type="PANTHER" id="PTHR42815:SF2">
    <property type="entry name" value="FAD-BINDING, PUTATIVE (AFU_ORTHOLOGUE AFUA_6G07600)-RELATED"/>
    <property type="match status" value="1"/>
</dbReference>
<dbReference type="NCBIfam" id="TIGR04025">
    <property type="entry name" value="PPOX_FMN_DR2398"/>
    <property type="match status" value="1"/>
</dbReference>
<keyword evidence="3" id="KW-1185">Reference proteome</keyword>
<feature type="domain" description="Pyridoxamine 5'-phosphate oxidase N-terminal" evidence="1">
    <location>
        <begin position="45"/>
        <end position="165"/>
    </location>
</feature>
<gene>
    <name evidence="2" type="ORF">ACFOGJ_12305</name>
</gene>
<accession>A0ABV7L0A2</accession>
<comment type="caution">
    <text evidence="2">The sequence shown here is derived from an EMBL/GenBank/DDBJ whole genome shotgun (WGS) entry which is preliminary data.</text>
</comment>
<dbReference type="InterPro" id="IPR012349">
    <property type="entry name" value="Split_barrel_FMN-bd"/>
</dbReference>
<dbReference type="Proteomes" id="UP001595528">
    <property type="component" value="Unassembled WGS sequence"/>
</dbReference>
<sequence length="218" mass="24042">MSQSQTIPADNRSPDKHQITDRAALRALYGEPMKLALEKVVTRIDEMCATMIERAPFVVISTAHADGRQDVSPKGDAPGFVAILDEKTLAIPDRKGNNRLDGLENLLQNPNIGLLFIIPGYRETLRVNGKARITTDPDLCARFAVQGKAPVTVTLVDVEEAFIHCGKALIRSKLWAAESQVTKGDMPTPGQLFAMKDRTADPAAVNERLETNYREELY</sequence>
<protein>
    <submittedName>
        <fullName evidence="2">Pyridoxamine 5'-phosphate oxidase family protein</fullName>
    </submittedName>
</protein>
<dbReference type="PANTHER" id="PTHR42815">
    <property type="entry name" value="FAD-BINDING, PUTATIVE (AFU_ORTHOLOGUE AFUA_6G07600)-RELATED"/>
    <property type="match status" value="1"/>
</dbReference>
<dbReference type="RefSeq" id="WP_379900735.1">
    <property type="nucleotide sequence ID" value="NZ_JBHRTR010000027.1"/>
</dbReference>
<evidence type="ECO:0000259" key="1">
    <source>
        <dbReference type="Pfam" id="PF01243"/>
    </source>
</evidence>
<evidence type="ECO:0000313" key="3">
    <source>
        <dbReference type="Proteomes" id="UP001595528"/>
    </source>
</evidence>
<reference evidence="3" key="1">
    <citation type="journal article" date="2019" name="Int. J. Syst. Evol. Microbiol.">
        <title>The Global Catalogue of Microorganisms (GCM) 10K type strain sequencing project: providing services to taxonomists for standard genome sequencing and annotation.</title>
        <authorList>
            <consortium name="The Broad Institute Genomics Platform"/>
            <consortium name="The Broad Institute Genome Sequencing Center for Infectious Disease"/>
            <person name="Wu L."/>
            <person name="Ma J."/>
        </authorList>
    </citation>
    <scope>NUCLEOTIDE SEQUENCE [LARGE SCALE GENOMIC DNA]</scope>
    <source>
        <strain evidence="3">KCTC 42964</strain>
    </source>
</reference>
<proteinExistence type="predicted"/>
<organism evidence="2 3">
    <name type="scientific">Marinibaculum pumilum</name>
    <dbReference type="NCBI Taxonomy" id="1766165"/>
    <lineage>
        <taxon>Bacteria</taxon>
        <taxon>Pseudomonadati</taxon>
        <taxon>Pseudomonadota</taxon>
        <taxon>Alphaproteobacteria</taxon>
        <taxon>Rhodospirillales</taxon>
        <taxon>Rhodospirillaceae</taxon>
        <taxon>Marinibaculum</taxon>
    </lineage>
</organism>
<dbReference type="SUPFAM" id="SSF50475">
    <property type="entry name" value="FMN-binding split barrel"/>
    <property type="match status" value="1"/>
</dbReference>
<evidence type="ECO:0000313" key="2">
    <source>
        <dbReference type="EMBL" id="MFC3228020.1"/>
    </source>
</evidence>
<dbReference type="EMBL" id="JBHRTR010000027">
    <property type="protein sequence ID" value="MFC3228020.1"/>
    <property type="molecule type" value="Genomic_DNA"/>
</dbReference>
<dbReference type="Pfam" id="PF01243">
    <property type="entry name" value="PNPOx_N"/>
    <property type="match status" value="1"/>
</dbReference>
<name>A0ABV7L0A2_9PROT</name>
<dbReference type="InterPro" id="IPR024029">
    <property type="entry name" value="Pyridox_Oxase_FMN-dep"/>
</dbReference>